<dbReference type="GeneID" id="17037016"/>
<evidence type="ECO:0000256" key="10">
    <source>
        <dbReference type="ARBA" id="ARBA00023054"/>
    </source>
</evidence>
<gene>
    <name evidence="15" type="ORF">COCSUDRAFT_19976</name>
</gene>
<dbReference type="AlphaFoldDB" id="I0YL17"/>
<dbReference type="PANTHER" id="PTHR18934">
    <property type="entry name" value="ATP-DEPENDENT RNA HELICASE"/>
    <property type="match status" value="1"/>
</dbReference>
<dbReference type="InterPro" id="IPR011545">
    <property type="entry name" value="DEAD/DEAH_box_helicase_dom"/>
</dbReference>
<evidence type="ECO:0000256" key="9">
    <source>
        <dbReference type="ARBA" id="ARBA00022917"/>
    </source>
</evidence>
<evidence type="ECO:0000256" key="3">
    <source>
        <dbReference type="ARBA" id="ARBA00022490"/>
    </source>
</evidence>
<dbReference type="Gene3D" id="3.40.50.300">
    <property type="entry name" value="P-loop containing nucleotide triphosphate hydrolases"/>
    <property type="match status" value="2"/>
</dbReference>
<evidence type="ECO:0000256" key="2">
    <source>
        <dbReference type="ARBA" id="ARBA00012552"/>
    </source>
</evidence>
<evidence type="ECO:0000256" key="11">
    <source>
        <dbReference type="ARBA" id="ARBA00047984"/>
    </source>
</evidence>
<evidence type="ECO:0000256" key="1">
    <source>
        <dbReference type="ARBA" id="ARBA00008792"/>
    </source>
</evidence>
<evidence type="ECO:0000313" key="16">
    <source>
        <dbReference type="Proteomes" id="UP000007264"/>
    </source>
</evidence>
<reference evidence="15 16" key="1">
    <citation type="journal article" date="2012" name="Genome Biol.">
        <title>The genome of the polar eukaryotic microalga coccomyxa subellipsoidea reveals traits of cold adaptation.</title>
        <authorList>
            <person name="Blanc G."/>
            <person name="Agarkova I."/>
            <person name="Grimwood J."/>
            <person name="Kuo A."/>
            <person name="Brueggeman A."/>
            <person name="Dunigan D."/>
            <person name="Gurnon J."/>
            <person name="Ladunga I."/>
            <person name="Lindquist E."/>
            <person name="Lucas S."/>
            <person name="Pangilinan J."/>
            <person name="Proschold T."/>
            <person name="Salamov A."/>
            <person name="Schmutz J."/>
            <person name="Weeks D."/>
            <person name="Yamada T."/>
            <person name="Claverie J.M."/>
            <person name="Grigoriev I."/>
            <person name="Van Etten J."/>
            <person name="Lomsadze A."/>
            <person name="Borodovsky M."/>
        </authorList>
    </citation>
    <scope>NUCLEOTIDE SEQUENCE [LARGE SCALE GENOMIC DNA]</scope>
    <source>
        <strain evidence="15 16">C-169</strain>
    </source>
</reference>
<dbReference type="Proteomes" id="UP000007264">
    <property type="component" value="Unassembled WGS sequence"/>
</dbReference>
<keyword evidence="7" id="KW-0347">Helicase</keyword>
<dbReference type="GO" id="GO:0003724">
    <property type="term" value="F:RNA helicase activity"/>
    <property type="evidence" value="ECO:0007669"/>
    <property type="project" value="UniProtKB-EC"/>
</dbReference>
<dbReference type="eggNOG" id="KOG0920">
    <property type="taxonomic scope" value="Eukaryota"/>
</dbReference>
<comment type="caution">
    <text evidence="15">The sequence shown here is derived from an EMBL/GenBank/DDBJ whole genome shotgun (WGS) entry which is preliminary data.</text>
</comment>
<dbReference type="SMART" id="SM00487">
    <property type="entry name" value="DEXDc"/>
    <property type="match status" value="1"/>
</dbReference>
<dbReference type="GO" id="GO:0003723">
    <property type="term" value="F:RNA binding"/>
    <property type="evidence" value="ECO:0007669"/>
    <property type="project" value="TreeGrafter"/>
</dbReference>
<dbReference type="Pfam" id="PF21010">
    <property type="entry name" value="HA2_C"/>
    <property type="match status" value="1"/>
</dbReference>
<dbReference type="STRING" id="574566.I0YL17"/>
<protein>
    <recommendedName>
        <fullName evidence="2">RNA helicase</fullName>
        <ecNumber evidence="2">3.6.4.13</ecNumber>
    </recommendedName>
</protein>
<dbReference type="FunFam" id="3.40.50.300:FF:000500">
    <property type="entry name" value="ATP-dependent RNA helicase DHX29"/>
    <property type="match status" value="1"/>
</dbReference>
<dbReference type="EC" id="3.6.4.13" evidence="2"/>
<keyword evidence="9" id="KW-0648">Protein biosynthesis</keyword>
<feature type="non-terminal residue" evidence="15">
    <location>
        <position position="1"/>
    </location>
</feature>
<dbReference type="Pfam" id="PF00270">
    <property type="entry name" value="DEAD"/>
    <property type="match status" value="1"/>
</dbReference>
<dbReference type="Pfam" id="PF07717">
    <property type="entry name" value="OB_NTP_bind"/>
    <property type="match status" value="1"/>
</dbReference>
<dbReference type="PROSITE" id="PS51192">
    <property type="entry name" value="HELICASE_ATP_BIND_1"/>
    <property type="match status" value="1"/>
</dbReference>
<name>I0YL17_COCSC</name>
<dbReference type="GO" id="GO:0003743">
    <property type="term" value="F:translation initiation factor activity"/>
    <property type="evidence" value="ECO:0007669"/>
    <property type="project" value="UniProtKB-KW"/>
</dbReference>
<dbReference type="InterPro" id="IPR048333">
    <property type="entry name" value="HA2_WH"/>
</dbReference>
<dbReference type="InterPro" id="IPR011709">
    <property type="entry name" value="DEAD-box_helicase_OB_fold"/>
</dbReference>
<evidence type="ECO:0000256" key="7">
    <source>
        <dbReference type="ARBA" id="ARBA00022806"/>
    </source>
</evidence>
<dbReference type="FunFam" id="1.20.120.1080:FF:000002">
    <property type="entry name" value="Putative ATP-dependent RNA helicase DHX36"/>
    <property type="match status" value="1"/>
</dbReference>
<keyword evidence="8" id="KW-0067">ATP-binding</keyword>
<keyword evidence="3" id="KW-0963">Cytoplasm</keyword>
<evidence type="ECO:0000256" key="12">
    <source>
        <dbReference type="ARBA" id="ARBA00060772"/>
    </source>
</evidence>
<dbReference type="PROSITE" id="PS00690">
    <property type="entry name" value="DEAH_ATP_HELICASE"/>
    <property type="match status" value="1"/>
</dbReference>
<dbReference type="PANTHER" id="PTHR18934:SF246">
    <property type="entry name" value="DEXH-BOX ATP-DEPENDENT RNA HELICASE DEXH4, CHLOROPLASTIC-RELATED"/>
    <property type="match status" value="1"/>
</dbReference>
<dbReference type="FunFam" id="3.40.50.300:FF:000325">
    <property type="entry name" value="ATP-dependent RNA helicase DHX29"/>
    <property type="match status" value="1"/>
</dbReference>
<organism evidence="15 16">
    <name type="scientific">Coccomyxa subellipsoidea (strain C-169)</name>
    <name type="common">Green microalga</name>
    <dbReference type="NCBI Taxonomy" id="574566"/>
    <lineage>
        <taxon>Eukaryota</taxon>
        <taxon>Viridiplantae</taxon>
        <taxon>Chlorophyta</taxon>
        <taxon>core chlorophytes</taxon>
        <taxon>Trebouxiophyceae</taxon>
        <taxon>Trebouxiophyceae incertae sedis</taxon>
        <taxon>Coccomyxaceae</taxon>
        <taxon>Coccomyxa</taxon>
        <taxon>Coccomyxa subellipsoidea</taxon>
    </lineage>
</organism>
<dbReference type="InterPro" id="IPR027417">
    <property type="entry name" value="P-loop_NTPase"/>
</dbReference>
<dbReference type="SMART" id="SM00490">
    <property type="entry name" value="HELICc"/>
    <property type="match status" value="1"/>
</dbReference>
<dbReference type="Gene3D" id="1.20.120.1080">
    <property type="match status" value="1"/>
</dbReference>
<evidence type="ECO:0000259" key="13">
    <source>
        <dbReference type="PROSITE" id="PS51192"/>
    </source>
</evidence>
<dbReference type="InterPro" id="IPR014001">
    <property type="entry name" value="Helicase_ATP-bd"/>
</dbReference>
<dbReference type="PROSITE" id="PS51194">
    <property type="entry name" value="HELICASE_CTER"/>
    <property type="match status" value="1"/>
</dbReference>
<sequence length="815" mass="87954">RKMLDAQRRWRGSREGQEWDAKRQQLPVVQIRAGLLAALADHDLVVVGGDTGCGKTTQACPLINCTAVPQFLLDAAIEAGQGGACSIVCTQPRRIAAISVADRVACERGEPAPGAAGARVGYHVRLDAASTRDTRLLFCTTGILLRRLASEPQLASVSHVIVDEVHERTLQSDFLMALLKDILAKRRSRGHPLKVVLMSATLDSNLFARYYGDCPVLVAGGRTFPVEHHFLEDTYELTGCCSLSSPWSFHGLPSSSGACGCQAAGWGDDAADAGALNPHFDAERYANFSVSTRRNLARLDENRIDYDLLEELVAHIDGSYEEGAILVFLPGLGEIMAVYDRLTASRAHREGTLLVLPLHSSISPGEQRRVFERPPAHVRKVVLATNIAETSLTIEDVVYVVDSGKLKERRYDASRGMSLLVEDWVSRASALQRRGRAGRVRPGRCFGLYTRHRFEERMRNNSGGLMVSVQAPEMARVPLEELVLQIHLLGLGPAAQFLSKVLEPPPPRSVTGAVTQLQTIGALTPSEQLTPLGRNLAQLPVDAKVGKLLLLGASLGCLSPALTIAACLSYKSPFSAPFEQQDAAMRAKQAFGSGNVASGQQSDHLLMVAAFDGWMAASAQGGRQTAGAFARKHMLSAQTLEMLADMRQQFAAMLADIGFVAAPKGALSRGRGGKGGAGAAHWVKAVLCAALYPNAAVMDEAAGRSARPAWNDGTADVHIHPSSINHPLEAHQFLRPYLVYLEKVRTSRTFLRDCTVVSPMALLLFGGELAVVHEGGYALIDNWIRIRASAPTAVLVKQLRAALDALLEKKVRSNL</sequence>
<feature type="domain" description="Helicase C-terminal" evidence="14">
    <location>
        <begin position="308"/>
        <end position="490"/>
    </location>
</feature>
<dbReference type="SUPFAM" id="SSF52540">
    <property type="entry name" value="P-loop containing nucleoside triphosphate hydrolases"/>
    <property type="match status" value="1"/>
</dbReference>
<evidence type="ECO:0000256" key="8">
    <source>
        <dbReference type="ARBA" id="ARBA00022840"/>
    </source>
</evidence>
<dbReference type="Pfam" id="PF04408">
    <property type="entry name" value="WHD_HA2"/>
    <property type="match status" value="1"/>
</dbReference>
<keyword evidence="6 15" id="KW-0378">Hydrolase</keyword>
<dbReference type="Pfam" id="PF26026">
    <property type="entry name" value="RNA_hel_CTD"/>
    <property type="match status" value="1"/>
</dbReference>
<evidence type="ECO:0000313" key="15">
    <source>
        <dbReference type="EMBL" id="EIE19086.1"/>
    </source>
</evidence>
<dbReference type="RefSeq" id="XP_005643630.1">
    <property type="nucleotide sequence ID" value="XM_005643573.1"/>
</dbReference>
<dbReference type="InterPro" id="IPR007502">
    <property type="entry name" value="Helicase-assoc_dom"/>
</dbReference>
<evidence type="ECO:0000256" key="4">
    <source>
        <dbReference type="ARBA" id="ARBA00022540"/>
    </source>
</evidence>
<dbReference type="CDD" id="cd17917">
    <property type="entry name" value="DEXHc_RHA-like"/>
    <property type="match status" value="1"/>
</dbReference>
<dbReference type="InterPro" id="IPR059023">
    <property type="entry name" value="RNA_hel_CTD"/>
</dbReference>
<comment type="catalytic activity">
    <reaction evidence="11">
        <text>ATP + H2O = ADP + phosphate + H(+)</text>
        <dbReference type="Rhea" id="RHEA:13065"/>
        <dbReference type="ChEBI" id="CHEBI:15377"/>
        <dbReference type="ChEBI" id="CHEBI:15378"/>
        <dbReference type="ChEBI" id="CHEBI:30616"/>
        <dbReference type="ChEBI" id="CHEBI:43474"/>
        <dbReference type="ChEBI" id="CHEBI:456216"/>
        <dbReference type="EC" id="3.6.4.13"/>
    </reaction>
</comment>
<dbReference type="InterPro" id="IPR002464">
    <property type="entry name" value="DNA/RNA_helicase_DEAH_CS"/>
</dbReference>
<dbReference type="CDD" id="cd18791">
    <property type="entry name" value="SF2_C_RHA"/>
    <property type="match status" value="1"/>
</dbReference>
<accession>I0YL17</accession>
<dbReference type="EMBL" id="AGSI01000020">
    <property type="protein sequence ID" value="EIE19086.1"/>
    <property type="molecule type" value="Genomic_DNA"/>
</dbReference>
<evidence type="ECO:0000259" key="14">
    <source>
        <dbReference type="PROSITE" id="PS51194"/>
    </source>
</evidence>
<keyword evidence="5" id="KW-0547">Nucleotide-binding</keyword>
<comment type="similarity">
    <text evidence="1">Belongs to the DEAD box helicase family. DEAH subfamily.</text>
</comment>
<comment type="similarity">
    <text evidence="12">Belongs to the DExH box helicase family.</text>
</comment>
<evidence type="ECO:0000256" key="5">
    <source>
        <dbReference type="ARBA" id="ARBA00022741"/>
    </source>
</evidence>
<evidence type="ECO:0000256" key="6">
    <source>
        <dbReference type="ARBA" id="ARBA00022801"/>
    </source>
</evidence>
<proteinExistence type="inferred from homology"/>
<dbReference type="InterPro" id="IPR001650">
    <property type="entry name" value="Helicase_C-like"/>
</dbReference>
<keyword evidence="4" id="KW-0396">Initiation factor</keyword>
<dbReference type="OrthoDB" id="5600252at2759"/>
<feature type="domain" description="Helicase ATP-binding" evidence="13">
    <location>
        <begin position="36"/>
        <end position="220"/>
    </location>
</feature>
<dbReference type="SMART" id="SM00847">
    <property type="entry name" value="HA2"/>
    <property type="match status" value="1"/>
</dbReference>
<dbReference type="GO" id="GO:0016787">
    <property type="term" value="F:hydrolase activity"/>
    <property type="evidence" value="ECO:0007669"/>
    <property type="project" value="UniProtKB-KW"/>
</dbReference>
<dbReference type="KEGG" id="csl:COCSUDRAFT_19976"/>
<keyword evidence="10" id="KW-0175">Coiled coil</keyword>
<dbReference type="Pfam" id="PF00271">
    <property type="entry name" value="Helicase_C"/>
    <property type="match status" value="1"/>
</dbReference>
<dbReference type="GO" id="GO:0005524">
    <property type="term" value="F:ATP binding"/>
    <property type="evidence" value="ECO:0007669"/>
    <property type="project" value="UniProtKB-KW"/>
</dbReference>
<keyword evidence="16" id="KW-1185">Reference proteome</keyword>